<feature type="chain" id="PRO_5019139030" evidence="1">
    <location>
        <begin position="23"/>
        <end position="77"/>
    </location>
</feature>
<dbReference type="PANTHER" id="PTHR10997">
    <property type="entry name" value="IMPORTIN-7, 8, 11"/>
    <property type="match status" value="1"/>
</dbReference>
<dbReference type="EMBL" id="QGNW01001733">
    <property type="protein sequence ID" value="RVW31959.1"/>
    <property type="molecule type" value="Genomic_DNA"/>
</dbReference>
<accession>A0A438D939</accession>
<dbReference type="InterPro" id="IPR013598">
    <property type="entry name" value="Exportin-1/Importin-b-like"/>
</dbReference>
<evidence type="ECO:0000313" key="4">
    <source>
        <dbReference type="Proteomes" id="UP000288805"/>
    </source>
</evidence>
<keyword evidence="1" id="KW-0732">Signal</keyword>
<gene>
    <name evidence="3" type="primary">Ipo11_2</name>
    <name evidence="3" type="ORF">CK203_112776</name>
</gene>
<dbReference type="PANTHER" id="PTHR10997:SF7">
    <property type="entry name" value="IMPORTIN-11"/>
    <property type="match status" value="1"/>
</dbReference>
<protein>
    <submittedName>
        <fullName evidence="3">Importin-11</fullName>
    </submittedName>
</protein>
<dbReference type="SUPFAM" id="SSF48371">
    <property type="entry name" value="ARM repeat"/>
    <property type="match status" value="1"/>
</dbReference>
<feature type="domain" description="Exportin-1/Importin-beta-like" evidence="2">
    <location>
        <begin position="12"/>
        <end position="61"/>
    </location>
</feature>
<dbReference type="AlphaFoldDB" id="A0A438D939"/>
<evidence type="ECO:0000313" key="3">
    <source>
        <dbReference type="EMBL" id="RVW31959.1"/>
    </source>
</evidence>
<dbReference type="InterPro" id="IPR016024">
    <property type="entry name" value="ARM-type_fold"/>
</dbReference>
<evidence type="ECO:0000256" key="1">
    <source>
        <dbReference type="SAM" id="SignalP"/>
    </source>
</evidence>
<comment type="caution">
    <text evidence="3">The sequence shown here is derived from an EMBL/GenBank/DDBJ whole genome shotgun (WGS) entry which is preliminary data.</text>
</comment>
<organism evidence="3 4">
    <name type="scientific">Vitis vinifera</name>
    <name type="common">Grape</name>
    <dbReference type="NCBI Taxonomy" id="29760"/>
    <lineage>
        <taxon>Eukaryota</taxon>
        <taxon>Viridiplantae</taxon>
        <taxon>Streptophyta</taxon>
        <taxon>Embryophyta</taxon>
        <taxon>Tracheophyta</taxon>
        <taxon>Spermatophyta</taxon>
        <taxon>Magnoliopsida</taxon>
        <taxon>eudicotyledons</taxon>
        <taxon>Gunneridae</taxon>
        <taxon>Pentapetalae</taxon>
        <taxon>rosids</taxon>
        <taxon>Vitales</taxon>
        <taxon>Vitaceae</taxon>
        <taxon>Viteae</taxon>
        <taxon>Vitis</taxon>
    </lineage>
</organism>
<name>A0A438D939_VITVI</name>
<evidence type="ECO:0000259" key="2">
    <source>
        <dbReference type="Pfam" id="PF08389"/>
    </source>
</evidence>
<sequence length="77" mass="9061">MLFFLFKNIALMLAVLISKIARIDYPKEWPELFSVLAQQLQSADILTSHRIFMILFRTLKELSTKRLTSDQRNFAEV</sequence>
<feature type="signal peptide" evidence="1">
    <location>
        <begin position="1"/>
        <end position="22"/>
    </location>
</feature>
<dbReference type="Proteomes" id="UP000288805">
    <property type="component" value="Unassembled WGS sequence"/>
</dbReference>
<dbReference type="Pfam" id="PF08389">
    <property type="entry name" value="Xpo1"/>
    <property type="match status" value="1"/>
</dbReference>
<proteinExistence type="predicted"/>
<reference evidence="3 4" key="1">
    <citation type="journal article" date="2018" name="PLoS Genet.">
        <title>Population sequencing reveals clonal diversity and ancestral inbreeding in the grapevine cultivar Chardonnay.</title>
        <authorList>
            <person name="Roach M.J."/>
            <person name="Johnson D.L."/>
            <person name="Bohlmann J."/>
            <person name="van Vuuren H.J."/>
            <person name="Jones S.J."/>
            <person name="Pretorius I.S."/>
            <person name="Schmidt S.A."/>
            <person name="Borneman A.R."/>
        </authorList>
    </citation>
    <scope>NUCLEOTIDE SEQUENCE [LARGE SCALE GENOMIC DNA]</scope>
    <source>
        <strain evidence="4">cv. Chardonnay</strain>
        <tissue evidence="3">Leaf</tissue>
    </source>
</reference>
<dbReference type="Gene3D" id="1.25.10.10">
    <property type="entry name" value="Leucine-rich Repeat Variant"/>
    <property type="match status" value="1"/>
</dbReference>
<dbReference type="InterPro" id="IPR011989">
    <property type="entry name" value="ARM-like"/>
</dbReference>